<dbReference type="PANTHER" id="PTHR22726">
    <property type="entry name" value="METALLOENDOPEPTIDASE OMA1"/>
    <property type="match status" value="1"/>
</dbReference>
<feature type="domain" description="Peptidase M48" evidence="8">
    <location>
        <begin position="78"/>
        <end position="261"/>
    </location>
</feature>
<dbReference type="CDD" id="cd07331">
    <property type="entry name" value="M48C_Oma1_like"/>
    <property type="match status" value="1"/>
</dbReference>
<evidence type="ECO:0000313" key="10">
    <source>
        <dbReference type="RefSeq" id="WP_028312665.1"/>
    </source>
</evidence>
<comment type="similarity">
    <text evidence="6">Belongs to the peptidase M48 family.</text>
</comment>
<dbReference type="PANTHER" id="PTHR22726:SF1">
    <property type="entry name" value="METALLOENDOPEPTIDASE OMA1, MITOCHONDRIAL"/>
    <property type="match status" value="1"/>
</dbReference>
<keyword evidence="9" id="KW-1185">Reference proteome</keyword>
<dbReference type="GO" id="GO:0046872">
    <property type="term" value="F:metal ion binding"/>
    <property type="evidence" value="ECO:0007669"/>
    <property type="project" value="UniProtKB-KW"/>
</dbReference>
<organism evidence="9 10">
    <name type="scientific">Derxia gummosa DSM 723</name>
    <dbReference type="NCBI Taxonomy" id="1121388"/>
    <lineage>
        <taxon>Bacteria</taxon>
        <taxon>Pseudomonadati</taxon>
        <taxon>Pseudomonadota</taxon>
        <taxon>Betaproteobacteria</taxon>
        <taxon>Burkholderiales</taxon>
        <taxon>Alcaligenaceae</taxon>
        <taxon>Derxia</taxon>
    </lineage>
</organism>
<evidence type="ECO:0000256" key="2">
    <source>
        <dbReference type="ARBA" id="ARBA00022723"/>
    </source>
</evidence>
<comment type="cofactor">
    <cofactor evidence="6">
        <name>Zn(2+)</name>
        <dbReference type="ChEBI" id="CHEBI:29105"/>
    </cofactor>
    <text evidence="6">Binds 1 zinc ion per subunit.</text>
</comment>
<dbReference type="OrthoDB" id="9810445at2"/>
<evidence type="ECO:0000256" key="3">
    <source>
        <dbReference type="ARBA" id="ARBA00022801"/>
    </source>
</evidence>
<protein>
    <submittedName>
        <fullName evidence="10">M48 family metallopeptidase</fullName>
        <ecNumber evidence="10">3.4.24.-</ecNumber>
    </submittedName>
</protein>
<keyword evidence="5 6" id="KW-0482">Metalloprotease</keyword>
<keyword evidence="3 6" id="KW-0378">Hydrolase</keyword>
<proteinExistence type="inferred from homology"/>
<dbReference type="RefSeq" id="WP_028312665.1">
    <property type="nucleotide sequence ID" value="NZ_KI519499.1"/>
</dbReference>
<dbReference type="GO" id="GO:0004222">
    <property type="term" value="F:metalloendopeptidase activity"/>
    <property type="evidence" value="ECO:0007669"/>
    <property type="project" value="InterPro"/>
</dbReference>
<sequence>MRTTGLLARLRKPLIAAACALVAACATVNTTAPGVVGVNRSQTMSDFVSPADVNKMAQQQYAQTLKAAQQKNDLNENPAQTQRVRAIAQRLIPETRAFRPDAVGWKWEINVITSNEVNAWCMPGGKIAVYTGLINKLQLTDDELAAVMGHEIAHALREHSRENMSRQMPAQVLLQVVGAVYGGGVQQLGGQAFQLLVGLPNSREMETEADRIGTELMARAGYDPQAAVNVWHKMQRANEGKEPAEILSTHPSSSSRIADLTVVAKQVEPLYEQARR</sequence>
<name>A0A8B6X676_9BURK</name>
<keyword evidence="4 6" id="KW-0862">Zinc</keyword>
<dbReference type="InterPro" id="IPR001915">
    <property type="entry name" value="Peptidase_M48"/>
</dbReference>
<feature type="signal peptide" evidence="7">
    <location>
        <begin position="1"/>
        <end position="28"/>
    </location>
</feature>
<keyword evidence="2" id="KW-0479">Metal-binding</keyword>
<dbReference type="GO" id="GO:0016020">
    <property type="term" value="C:membrane"/>
    <property type="evidence" value="ECO:0007669"/>
    <property type="project" value="TreeGrafter"/>
</dbReference>
<dbReference type="AlphaFoldDB" id="A0A8B6X676"/>
<evidence type="ECO:0000256" key="6">
    <source>
        <dbReference type="RuleBase" id="RU003983"/>
    </source>
</evidence>
<evidence type="ECO:0000256" key="4">
    <source>
        <dbReference type="ARBA" id="ARBA00022833"/>
    </source>
</evidence>
<dbReference type="InterPro" id="IPR051156">
    <property type="entry name" value="Mito/Outer_Membr_Metalloprot"/>
</dbReference>
<dbReference type="Gene3D" id="3.30.2010.10">
    <property type="entry name" value="Metalloproteases ('zincins'), catalytic domain"/>
    <property type="match status" value="1"/>
</dbReference>
<reference evidence="10" key="3">
    <citation type="submission" date="2025-08" db="UniProtKB">
        <authorList>
            <consortium name="RefSeq"/>
        </authorList>
    </citation>
    <scope>IDENTIFICATION</scope>
</reference>
<dbReference type="GO" id="GO:0051603">
    <property type="term" value="P:proteolysis involved in protein catabolic process"/>
    <property type="evidence" value="ECO:0007669"/>
    <property type="project" value="TreeGrafter"/>
</dbReference>
<reference evidence="10" key="1">
    <citation type="journal article" date="2001" name="Curr Protoc Protein Sci Chapter">
        <title>Metalloproteases.</title>
        <authorList>
            <person name="Nagase H."/>
        </authorList>
    </citation>
    <scope>NUCLEOTIDE SEQUENCE</scope>
</reference>
<keyword evidence="7" id="KW-0732">Signal</keyword>
<reference evidence="10" key="2">
    <citation type="journal article" date="2004" name="Protein Pept. Lett.">
        <title>The zinc metallopeptidase family: new faces, new functions.</title>
        <authorList>
            <person name="Lew R.A."/>
        </authorList>
    </citation>
    <scope>NUCLEOTIDE SEQUENCE</scope>
</reference>
<dbReference type="PROSITE" id="PS51257">
    <property type="entry name" value="PROKAR_LIPOPROTEIN"/>
    <property type="match status" value="1"/>
</dbReference>
<evidence type="ECO:0000256" key="5">
    <source>
        <dbReference type="ARBA" id="ARBA00023049"/>
    </source>
</evidence>
<dbReference type="Proteomes" id="UP000675920">
    <property type="component" value="Unplaced"/>
</dbReference>
<keyword evidence="1 6" id="KW-0645">Protease</keyword>
<evidence type="ECO:0000313" key="9">
    <source>
        <dbReference type="Proteomes" id="UP000675920"/>
    </source>
</evidence>
<evidence type="ECO:0000256" key="1">
    <source>
        <dbReference type="ARBA" id="ARBA00022670"/>
    </source>
</evidence>
<dbReference type="Pfam" id="PF01435">
    <property type="entry name" value="Peptidase_M48"/>
    <property type="match status" value="1"/>
</dbReference>
<evidence type="ECO:0000259" key="8">
    <source>
        <dbReference type="Pfam" id="PF01435"/>
    </source>
</evidence>
<accession>A0A8B6X676</accession>
<feature type="chain" id="PRO_5034229036" evidence="7">
    <location>
        <begin position="29"/>
        <end position="276"/>
    </location>
</feature>
<dbReference type="EC" id="3.4.24.-" evidence="10"/>
<evidence type="ECO:0000256" key="7">
    <source>
        <dbReference type="SAM" id="SignalP"/>
    </source>
</evidence>